<evidence type="ECO:0000256" key="7">
    <source>
        <dbReference type="ARBA" id="ARBA00023136"/>
    </source>
</evidence>
<dbReference type="Proteomes" id="UP000581688">
    <property type="component" value="Unassembled WGS sequence"/>
</dbReference>
<comment type="subcellular location">
    <subcellularLocation>
        <location evidence="1">Cell membrane</location>
        <topology evidence="1">Multi-pass membrane protein</topology>
    </subcellularLocation>
</comment>
<evidence type="ECO:0000256" key="8">
    <source>
        <dbReference type="SAM" id="Phobius"/>
    </source>
</evidence>
<evidence type="ECO:0000256" key="4">
    <source>
        <dbReference type="ARBA" id="ARBA00022519"/>
    </source>
</evidence>
<sequence>MSNPLHVNEDKKQGRFNLNKDFIDKYGDLTLLFFIMISVFAIMAIINPNVFLSQGMMLSIANQFPILGLLTLAMMFAMVSGGIDLSVVSTANLSAIMASIIMVQYIPADASAGVTTLYILLSIVCALLVGCVAGLFNGILVSVVGIPAIIVTLGTMQLYMGIALVLTKGKSIVGLPTIVSEVGAGTLFGIPFPLIIFIMFVIFSYFVLNLRDYGLKLQMTGSNPTASKFSGINVTSITIKAYVISGLLAAVAGLLMTAATNAAKADFGTTYLLQAILVAVMGGVNPYGGRGKVAGVVMAVITMQILSSGLGMLQVSNFFKDFMWGTVLIIVLLANLFYNKKISKLS</sequence>
<evidence type="ECO:0000256" key="3">
    <source>
        <dbReference type="ARBA" id="ARBA00022475"/>
    </source>
</evidence>
<dbReference type="AlphaFoldDB" id="A0A841Q885"/>
<feature type="transmembrane region" description="Helical" evidence="8">
    <location>
        <begin position="187"/>
        <end position="208"/>
    </location>
</feature>
<organism evidence="9 10">
    <name type="scientific">Salirhabdus euzebyi</name>
    <dbReference type="NCBI Taxonomy" id="394506"/>
    <lineage>
        <taxon>Bacteria</taxon>
        <taxon>Bacillati</taxon>
        <taxon>Bacillota</taxon>
        <taxon>Bacilli</taxon>
        <taxon>Bacillales</taxon>
        <taxon>Bacillaceae</taxon>
        <taxon>Salirhabdus</taxon>
    </lineage>
</organism>
<dbReference type="CDD" id="cd06579">
    <property type="entry name" value="TM_PBP1_transp_AraH_like"/>
    <property type="match status" value="1"/>
</dbReference>
<dbReference type="EMBL" id="JACHGH010000010">
    <property type="protein sequence ID" value="MBB6454595.1"/>
    <property type="molecule type" value="Genomic_DNA"/>
</dbReference>
<keyword evidence="7 8" id="KW-0472">Membrane</keyword>
<dbReference type="PANTHER" id="PTHR32196:SF21">
    <property type="entry name" value="ABC TRANSPORTER PERMEASE PROTEIN YPHD-RELATED"/>
    <property type="match status" value="1"/>
</dbReference>
<keyword evidence="3" id="KW-1003">Cell membrane</keyword>
<feature type="transmembrane region" description="Helical" evidence="8">
    <location>
        <begin position="64"/>
        <end position="83"/>
    </location>
</feature>
<evidence type="ECO:0000256" key="1">
    <source>
        <dbReference type="ARBA" id="ARBA00004651"/>
    </source>
</evidence>
<dbReference type="PANTHER" id="PTHR32196">
    <property type="entry name" value="ABC TRANSPORTER PERMEASE PROTEIN YPHD-RELATED-RELATED"/>
    <property type="match status" value="1"/>
</dbReference>
<keyword evidence="4" id="KW-0997">Cell inner membrane</keyword>
<keyword evidence="9" id="KW-0762">Sugar transport</keyword>
<keyword evidence="5 8" id="KW-0812">Transmembrane</keyword>
<keyword evidence="6 8" id="KW-1133">Transmembrane helix</keyword>
<protein>
    <submittedName>
        <fullName evidence="9">Simple sugar transport system permease protein</fullName>
    </submittedName>
</protein>
<feature type="transmembrane region" description="Helical" evidence="8">
    <location>
        <begin position="294"/>
        <end position="315"/>
    </location>
</feature>
<feature type="transmembrane region" description="Helical" evidence="8">
    <location>
        <begin position="146"/>
        <end position="166"/>
    </location>
</feature>
<dbReference type="RefSeq" id="WP_174496984.1">
    <property type="nucleotide sequence ID" value="NZ_CADDWK010000010.1"/>
</dbReference>
<dbReference type="GO" id="GO:0005886">
    <property type="term" value="C:plasma membrane"/>
    <property type="evidence" value="ECO:0007669"/>
    <property type="project" value="UniProtKB-SubCell"/>
</dbReference>
<feature type="transmembrane region" description="Helical" evidence="8">
    <location>
        <begin position="271"/>
        <end position="288"/>
    </location>
</feature>
<evidence type="ECO:0000256" key="6">
    <source>
        <dbReference type="ARBA" id="ARBA00022989"/>
    </source>
</evidence>
<feature type="transmembrane region" description="Helical" evidence="8">
    <location>
        <begin position="239"/>
        <end position="259"/>
    </location>
</feature>
<evidence type="ECO:0000313" key="9">
    <source>
        <dbReference type="EMBL" id="MBB6454595.1"/>
    </source>
</evidence>
<reference evidence="9 10" key="1">
    <citation type="submission" date="2020-08" db="EMBL/GenBank/DDBJ databases">
        <title>Genomic Encyclopedia of Type Strains, Phase IV (KMG-IV): sequencing the most valuable type-strain genomes for metagenomic binning, comparative biology and taxonomic classification.</title>
        <authorList>
            <person name="Goeker M."/>
        </authorList>
    </citation>
    <scope>NUCLEOTIDE SEQUENCE [LARGE SCALE GENOMIC DNA]</scope>
    <source>
        <strain evidence="9 10">DSM 19612</strain>
    </source>
</reference>
<gene>
    <name evidence="9" type="ORF">HNQ94_003084</name>
</gene>
<evidence type="ECO:0000313" key="10">
    <source>
        <dbReference type="Proteomes" id="UP000581688"/>
    </source>
</evidence>
<evidence type="ECO:0000256" key="2">
    <source>
        <dbReference type="ARBA" id="ARBA00022448"/>
    </source>
</evidence>
<feature type="transmembrane region" description="Helical" evidence="8">
    <location>
        <begin position="322"/>
        <end position="338"/>
    </location>
</feature>
<feature type="transmembrane region" description="Helical" evidence="8">
    <location>
        <begin position="31"/>
        <end position="52"/>
    </location>
</feature>
<comment type="caution">
    <text evidence="9">The sequence shown here is derived from an EMBL/GenBank/DDBJ whole genome shotgun (WGS) entry which is preliminary data.</text>
</comment>
<keyword evidence="2" id="KW-0813">Transport</keyword>
<accession>A0A841Q885</accession>
<dbReference type="InterPro" id="IPR001851">
    <property type="entry name" value="ABC_transp_permease"/>
</dbReference>
<feature type="transmembrane region" description="Helical" evidence="8">
    <location>
        <begin position="118"/>
        <end position="140"/>
    </location>
</feature>
<dbReference type="Pfam" id="PF02653">
    <property type="entry name" value="BPD_transp_2"/>
    <property type="match status" value="1"/>
</dbReference>
<evidence type="ECO:0000256" key="5">
    <source>
        <dbReference type="ARBA" id="ARBA00022692"/>
    </source>
</evidence>
<dbReference type="GO" id="GO:0022857">
    <property type="term" value="F:transmembrane transporter activity"/>
    <property type="evidence" value="ECO:0007669"/>
    <property type="project" value="InterPro"/>
</dbReference>
<proteinExistence type="predicted"/>
<name>A0A841Q885_9BACI</name>
<keyword evidence="10" id="KW-1185">Reference proteome</keyword>